<gene>
    <name evidence="1" type="ORF">SAMN04487861_13510</name>
</gene>
<evidence type="ECO:0000313" key="2">
    <source>
        <dbReference type="Proteomes" id="UP000183639"/>
    </source>
</evidence>
<protein>
    <recommendedName>
        <fullName evidence="3">DUF2788 domain-containing protein</fullName>
    </recommendedName>
</protein>
<accession>A0A1I7BBB8</accession>
<dbReference type="RefSeq" id="WP_075430754.1">
    <property type="nucleotide sequence ID" value="NZ_FOQK01000035.1"/>
</dbReference>
<proteinExistence type="predicted"/>
<evidence type="ECO:0000313" key="1">
    <source>
        <dbReference type="EMBL" id="SFI40342.1"/>
    </source>
</evidence>
<organism evidence="1 2">
    <name type="scientific">Selenomonas ruminantium</name>
    <dbReference type="NCBI Taxonomy" id="971"/>
    <lineage>
        <taxon>Bacteria</taxon>
        <taxon>Bacillati</taxon>
        <taxon>Bacillota</taxon>
        <taxon>Negativicutes</taxon>
        <taxon>Selenomonadales</taxon>
        <taxon>Selenomonadaceae</taxon>
        <taxon>Selenomonas</taxon>
    </lineage>
</organism>
<name>A0A1I7BBB8_SELRU</name>
<dbReference type="EMBL" id="FOQK01000035">
    <property type="protein sequence ID" value="SFI40342.1"/>
    <property type="molecule type" value="Genomic_DNA"/>
</dbReference>
<dbReference type="Proteomes" id="UP000183639">
    <property type="component" value="Unassembled WGS sequence"/>
</dbReference>
<reference evidence="1 2" key="1">
    <citation type="submission" date="2016-10" db="EMBL/GenBank/DDBJ databases">
        <authorList>
            <person name="de Groot N.N."/>
        </authorList>
    </citation>
    <scope>NUCLEOTIDE SEQUENCE [LARGE SCALE GENOMIC DNA]</scope>
    <source>
        <strain evidence="1 2">Z108</strain>
    </source>
</reference>
<sequence>MQIIHYLVQAACFFFALLTLNIVWENVKGYGAEKKYGYCLLYLAGGAAVFALMVALTNLSSRLVQ</sequence>
<dbReference type="AlphaFoldDB" id="A0A1I7BBB8"/>
<evidence type="ECO:0008006" key="3">
    <source>
        <dbReference type="Google" id="ProtNLM"/>
    </source>
</evidence>
<dbReference type="OrthoDB" id="1667126at2"/>